<feature type="signal peptide" evidence="4">
    <location>
        <begin position="1"/>
        <end position="21"/>
    </location>
</feature>
<name>A0A5R8KF69_9BACT</name>
<dbReference type="GO" id="GO:0046872">
    <property type="term" value="F:metal ion binding"/>
    <property type="evidence" value="ECO:0007669"/>
    <property type="project" value="UniProtKB-KW"/>
</dbReference>
<dbReference type="OrthoDB" id="227493at2"/>
<dbReference type="Pfam" id="PF07583">
    <property type="entry name" value="PSCyt2"/>
    <property type="match status" value="1"/>
</dbReference>
<dbReference type="InterPro" id="IPR009056">
    <property type="entry name" value="Cyt_c-like_dom"/>
</dbReference>
<sequence>MNLFSAFFSGFTVLAVTAAQAAAEPGASPEGIAFFESKIRPVLIDKCYQCHSAEADKNKGGLTLDTREGSLHGGENGPAVVPGDLVASLLIEAIRYHNKDSAMPPEKSGGKLPDNVIKDFEKWVQLGAPDPRDGALNLTKKSNPEAAKEWWAWQPPKIWPVPTVKDTAWPRNDIDRYLLSSLEEKNLKPVNDADRLTLLRRVTFDLTGLPPTPQEVTAFFKDTSPDAFKKVVDRLLDSHHFGERWGRHWLDVSRYAESTGKDINLAYPHAWRYRDYVIAAFNSDKPYDQFLREQLAGDLLPAKDDKKRAEQLVATGFLAMGTKSVNEANPRQFALDLADEQIDTVSQAILGVTAACARCHDHKFDPISQKEYSAMAGIFLSTDTRYGTFFAAQNRSAADLIELPKGADAPVFPLVLSPQEREKKQADLEGYLQQANDMASATFGQSSRSSRSSRQPRNQQMLLLLRMNQIGLLETELKSFDESGKMRPLAMGVLDQPVRREETGTRTRETPRYASSTPEQAIASRFLERDGRFSRPPEFKIITDSPIYARGEVSQPGEKVPRGFLSALTHQTPPVIPATSSGRRELAEWMLAESHPLTARVMANRVWQHLFGQGLVNTPDNFGTTGSQPSNLALLDTLAIKFREGGWSVKNLIRGIVNSRAYQLSSTYDETNFAADPENSQIWRMNKRRLDAESIRDATLAISGQLDLRPPIGSPIAMRGNGPIGEFRQFPNAGIAEELLVEAGTRTNARSVYLPIARDMLPDALAVFDFAEPGFVNGSREVTNVPEQALYMLNSPTLATAAQKLSERVLTAYPTSATIDAPATLAQRVQHAYGLVFARVPSEAERQAAFNFFAKFPTASSEDGHQGSTTITEGSAAAWTSFCRALFASAEFRYLN</sequence>
<dbReference type="RefSeq" id="WP_138085777.1">
    <property type="nucleotide sequence ID" value="NZ_VAUV01000006.1"/>
</dbReference>
<keyword evidence="7" id="KW-1185">Reference proteome</keyword>
<dbReference type="Proteomes" id="UP000306196">
    <property type="component" value="Unassembled WGS sequence"/>
</dbReference>
<evidence type="ECO:0000259" key="5">
    <source>
        <dbReference type="PROSITE" id="PS51007"/>
    </source>
</evidence>
<proteinExistence type="predicted"/>
<dbReference type="GO" id="GO:0020037">
    <property type="term" value="F:heme binding"/>
    <property type="evidence" value="ECO:0007669"/>
    <property type="project" value="InterPro"/>
</dbReference>
<comment type="caution">
    <text evidence="6">The sequence shown here is derived from an EMBL/GenBank/DDBJ whole genome shotgun (WGS) entry which is preliminary data.</text>
</comment>
<keyword evidence="4" id="KW-0732">Signal</keyword>
<dbReference type="EMBL" id="VAUV01000006">
    <property type="protein sequence ID" value="TLD70948.1"/>
    <property type="molecule type" value="Genomic_DNA"/>
</dbReference>
<evidence type="ECO:0000313" key="7">
    <source>
        <dbReference type="Proteomes" id="UP000306196"/>
    </source>
</evidence>
<evidence type="ECO:0000256" key="1">
    <source>
        <dbReference type="ARBA" id="ARBA00022723"/>
    </source>
</evidence>
<dbReference type="PROSITE" id="PS51007">
    <property type="entry name" value="CYTC"/>
    <property type="match status" value="2"/>
</dbReference>
<feature type="chain" id="PRO_5024370423" evidence="4">
    <location>
        <begin position="22"/>
        <end position="896"/>
    </location>
</feature>
<reference evidence="6 7" key="1">
    <citation type="submission" date="2019-05" db="EMBL/GenBank/DDBJ databases">
        <title>Verrucobacter flavum gen. nov., sp. nov. a new member of the family Verrucomicrobiaceae.</title>
        <authorList>
            <person name="Szuroczki S."/>
            <person name="Abbaszade G."/>
            <person name="Szabo A."/>
            <person name="Felfoldi T."/>
            <person name="Schumann P."/>
            <person name="Boka K."/>
            <person name="Keki Z."/>
            <person name="Toumi M."/>
            <person name="Toth E."/>
        </authorList>
    </citation>
    <scope>NUCLEOTIDE SEQUENCE [LARGE SCALE GENOMIC DNA]</scope>
    <source>
        <strain evidence="6 7">MG-N-17</strain>
    </source>
</reference>
<keyword evidence="1 3" id="KW-0479">Metal-binding</keyword>
<feature type="domain" description="Cytochrome c" evidence="5">
    <location>
        <begin position="341"/>
        <end position="436"/>
    </location>
</feature>
<dbReference type="GO" id="GO:0009055">
    <property type="term" value="F:electron transfer activity"/>
    <property type="evidence" value="ECO:0007669"/>
    <property type="project" value="InterPro"/>
</dbReference>
<gene>
    <name evidence="6" type="ORF">FEM03_08495</name>
</gene>
<organism evidence="6 7">
    <name type="scientific">Phragmitibacter flavus</name>
    <dbReference type="NCBI Taxonomy" id="2576071"/>
    <lineage>
        <taxon>Bacteria</taxon>
        <taxon>Pseudomonadati</taxon>
        <taxon>Verrucomicrobiota</taxon>
        <taxon>Verrucomicrobiia</taxon>
        <taxon>Verrucomicrobiales</taxon>
        <taxon>Verrucomicrobiaceae</taxon>
        <taxon>Phragmitibacter</taxon>
    </lineage>
</organism>
<dbReference type="AlphaFoldDB" id="A0A5R8KF69"/>
<dbReference type="Pfam" id="PF07635">
    <property type="entry name" value="PSCyt1"/>
    <property type="match status" value="1"/>
</dbReference>
<dbReference type="PANTHER" id="PTHR35889:SF3">
    <property type="entry name" value="F-BOX DOMAIN-CONTAINING PROTEIN"/>
    <property type="match status" value="1"/>
</dbReference>
<keyword evidence="3" id="KW-0349">Heme</keyword>
<keyword evidence="2 3" id="KW-0408">Iron</keyword>
<dbReference type="InterPro" id="IPR011429">
    <property type="entry name" value="Cyt_c_Planctomycete-type"/>
</dbReference>
<protein>
    <submittedName>
        <fullName evidence="6">DUF1549 domain-containing protein</fullName>
    </submittedName>
</protein>
<accession>A0A5R8KF69</accession>
<dbReference type="InterPro" id="IPR022655">
    <property type="entry name" value="DUF1553"/>
</dbReference>
<evidence type="ECO:0000256" key="2">
    <source>
        <dbReference type="ARBA" id="ARBA00023004"/>
    </source>
</evidence>
<evidence type="ECO:0000256" key="4">
    <source>
        <dbReference type="SAM" id="SignalP"/>
    </source>
</evidence>
<feature type="domain" description="Cytochrome c" evidence="5">
    <location>
        <begin position="26"/>
        <end position="128"/>
    </location>
</feature>
<evidence type="ECO:0000256" key="3">
    <source>
        <dbReference type="PROSITE-ProRule" id="PRU00433"/>
    </source>
</evidence>
<dbReference type="Pfam" id="PF07587">
    <property type="entry name" value="PSD1"/>
    <property type="match status" value="1"/>
</dbReference>
<evidence type="ECO:0000313" key="6">
    <source>
        <dbReference type="EMBL" id="TLD70948.1"/>
    </source>
</evidence>
<dbReference type="InterPro" id="IPR011444">
    <property type="entry name" value="DUF1549"/>
</dbReference>
<dbReference type="PANTHER" id="PTHR35889">
    <property type="entry name" value="CYCLOINULO-OLIGOSACCHARIDE FRUCTANOTRANSFERASE-RELATED"/>
    <property type="match status" value="1"/>
</dbReference>